<evidence type="ECO:0000256" key="1">
    <source>
        <dbReference type="SAM" id="SignalP"/>
    </source>
</evidence>
<comment type="caution">
    <text evidence="3">The sequence shown here is derived from an EMBL/GenBank/DDBJ whole genome shotgun (WGS) entry which is preliminary data.</text>
</comment>
<name>A0ABS0F7V0_9FLAO</name>
<sequence length="210" mass="23481">MKKIYLLLITFVLSGNINAQTEFGVKAGYNLSNMKWEVSGFDDFKFSSKSYFYVGGLAEHHLTDKFSIQAELLYTELGGQSPAEELTTVVGNEVLVIGTNATTFTTSQIQVPIAAKYYVVPNFSLSAGMNFGFNISSKVENTFNSDQTPSGKTDLFKTLNIFPFLGTEYKFNEHFFADARYHFNFFNAAVQDAPITKIGFLQAGFGYRFK</sequence>
<dbReference type="RefSeq" id="WP_196078351.1">
    <property type="nucleotide sequence ID" value="NZ_JADPVI010000001.1"/>
</dbReference>
<reference evidence="3 4" key="1">
    <citation type="submission" date="2020-11" db="EMBL/GenBank/DDBJ databases">
        <title>Kaistella gelatinilytica sp. nov., a flavobacterium isolated from Antarctic Soil.</title>
        <authorList>
            <person name="Li J."/>
        </authorList>
    </citation>
    <scope>NUCLEOTIDE SEQUENCE [LARGE SCALE GENOMIC DNA]</scope>
    <source>
        <strain evidence="3 4">G5-32</strain>
    </source>
</reference>
<proteinExistence type="predicted"/>
<dbReference type="InterPro" id="IPR025665">
    <property type="entry name" value="Beta-barrel_OMP_2"/>
</dbReference>
<organism evidence="3 4">
    <name type="scientific">Kaistella gelatinilytica</name>
    <dbReference type="NCBI Taxonomy" id="2787636"/>
    <lineage>
        <taxon>Bacteria</taxon>
        <taxon>Pseudomonadati</taxon>
        <taxon>Bacteroidota</taxon>
        <taxon>Flavobacteriia</taxon>
        <taxon>Flavobacteriales</taxon>
        <taxon>Weeksellaceae</taxon>
        <taxon>Chryseobacterium group</taxon>
        <taxon>Kaistella</taxon>
    </lineage>
</organism>
<keyword evidence="1" id="KW-0732">Signal</keyword>
<evidence type="ECO:0000259" key="2">
    <source>
        <dbReference type="Pfam" id="PF13568"/>
    </source>
</evidence>
<dbReference type="EMBL" id="JADPVI010000001">
    <property type="protein sequence ID" value="MBF8455784.1"/>
    <property type="molecule type" value="Genomic_DNA"/>
</dbReference>
<keyword evidence="4" id="KW-1185">Reference proteome</keyword>
<dbReference type="Gene3D" id="2.40.160.20">
    <property type="match status" value="1"/>
</dbReference>
<gene>
    <name evidence="3" type="ORF">IV494_01200</name>
</gene>
<protein>
    <submittedName>
        <fullName evidence="3">PorT family protein</fullName>
    </submittedName>
</protein>
<feature type="domain" description="Outer membrane protein beta-barrel" evidence="2">
    <location>
        <begin position="19"/>
        <end position="187"/>
    </location>
</feature>
<dbReference type="InterPro" id="IPR011250">
    <property type="entry name" value="OMP/PagP_B-barrel"/>
</dbReference>
<dbReference type="SUPFAM" id="SSF56925">
    <property type="entry name" value="OMPA-like"/>
    <property type="match status" value="1"/>
</dbReference>
<dbReference type="Proteomes" id="UP000660070">
    <property type="component" value="Unassembled WGS sequence"/>
</dbReference>
<accession>A0ABS0F7V0</accession>
<feature type="signal peptide" evidence="1">
    <location>
        <begin position="1"/>
        <end position="19"/>
    </location>
</feature>
<dbReference type="Pfam" id="PF13568">
    <property type="entry name" value="OMP_b-brl_2"/>
    <property type="match status" value="1"/>
</dbReference>
<evidence type="ECO:0000313" key="3">
    <source>
        <dbReference type="EMBL" id="MBF8455784.1"/>
    </source>
</evidence>
<feature type="chain" id="PRO_5045089159" evidence="1">
    <location>
        <begin position="20"/>
        <end position="210"/>
    </location>
</feature>
<evidence type="ECO:0000313" key="4">
    <source>
        <dbReference type="Proteomes" id="UP000660070"/>
    </source>
</evidence>